<dbReference type="AlphaFoldDB" id="A0AAW1MUS7"/>
<protein>
    <submittedName>
        <fullName evidence="2">Uncharacterized protein</fullName>
    </submittedName>
</protein>
<feature type="compositionally biased region" description="Low complexity" evidence="1">
    <location>
        <begin position="191"/>
        <end position="207"/>
    </location>
</feature>
<keyword evidence="3" id="KW-1185">Reference proteome</keyword>
<dbReference type="PANTHER" id="PTHR33356:SF17">
    <property type="entry name" value="TPX2 CENTRAL DOMAIN-CONTAINING PROTEIN"/>
    <property type="match status" value="1"/>
</dbReference>
<evidence type="ECO:0000313" key="2">
    <source>
        <dbReference type="EMBL" id="KAK9749969.1"/>
    </source>
</evidence>
<feature type="compositionally biased region" description="Basic residues" evidence="1">
    <location>
        <begin position="248"/>
        <end position="257"/>
    </location>
</feature>
<feature type="compositionally biased region" description="Polar residues" evidence="1">
    <location>
        <begin position="230"/>
        <end position="241"/>
    </location>
</feature>
<dbReference type="EMBL" id="JBDFQZ010000002">
    <property type="protein sequence ID" value="KAK9749969.1"/>
    <property type="molecule type" value="Genomic_DNA"/>
</dbReference>
<sequence>MADDSLDADFFLPSQFLTLDDIISGFTDTDDDDLKSAAAVSTSPQSTLFGCEAVPHREIADEENGSDVATLDLLNKAAGEVARMKLLRSVSSTSLGTGFFDCSNSAKLPKCPPPPPCKNTLHFPPRSPFCSHHYPEFRHLPPHMMLGQIHLPQQPNKVTKKNSSDTKNNKNNGNNRPLGLPPSAWPPLPGQPQAQTQAQAQAQSKPALGTLVGPQRDCVGTGVFLPRRVTTPSDHNNNKSDVNALKTKNTKQRRNSRPAKATEDDILLPSEWVY</sequence>
<name>A0AAW1MUS7_SAPOF</name>
<dbReference type="Proteomes" id="UP001443914">
    <property type="component" value="Unassembled WGS sequence"/>
</dbReference>
<evidence type="ECO:0000256" key="1">
    <source>
        <dbReference type="SAM" id="MobiDB-lite"/>
    </source>
</evidence>
<feature type="compositionally biased region" description="Pro residues" evidence="1">
    <location>
        <begin position="179"/>
        <end position="190"/>
    </location>
</feature>
<dbReference type="PANTHER" id="PTHR33356">
    <property type="entry name" value="TIP41-LIKE PROTEIN"/>
    <property type="match status" value="1"/>
</dbReference>
<accession>A0AAW1MUS7</accession>
<feature type="region of interest" description="Disordered" evidence="1">
    <location>
        <begin position="155"/>
        <end position="274"/>
    </location>
</feature>
<gene>
    <name evidence="2" type="ORF">RND81_02G162700</name>
</gene>
<evidence type="ECO:0000313" key="3">
    <source>
        <dbReference type="Proteomes" id="UP001443914"/>
    </source>
</evidence>
<reference evidence="2" key="1">
    <citation type="submission" date="2024-03" db="EMBL/GenBank/DDBJ databases">
        <title>WGS assembly of Saponaria officinalis var. Norfolk2.</title>
        <authorList>
            <person name="Jenkins J."/>
            <person name="Shu S."/>
            <person name="Grimwood J."/>
            <person name="Barry K."/>
            <person name="Goodstein D."/>
            <person name="Schmutz J."/>
            <person name="Leebens-Mack J."/>
            <person name="Osbourn A."/>
        </authorList>
    </citation>
    <scope>NUCLEOTIDE SEQUENCE [LARGE SCALE GENOMIC DNA]</scope>
    <source>
        <strain evidence="2">JIC</strain>
    </source>
</reference>
<organism evidence="2 3">
    <name type="scientific">Saponaria officinalis</name>
    <name type="common">Common soapwort</name>
    <name type="synonym">Lychnis saponaria</name>
    <dbReference type="NCBI Taxonomy" id="3572"/>
    <lineage>
        <taxon>Eukaryota</taxon>
        <taxon>Viridiplantae</taxon>
        <taxon>Streptophyta</taxon>
        <taxon>Embryophyta</taxon>
        <taxon>Tracheophyta</taxon>
        <taxon>Spermatophyta</taxon>
        <taxon>Magnoliopsida</taxon>
        <taxon>eudicotyledons</taxon>
        <taxon>Gunneridae</taxon>
        <taxon>Pentapetalae</taxon>
        <taxon>Caryophyllales</taxon>
        <taxon>Caryophyllaceae</taxon>
        <taxon>Caryophylleae</taxon>
        <taxon>Saponaria</taxon>
    </lineage>
</organism>
<proteinExistence type="predicted"/>
<comment type="caution">
    <text evidence="2">The sequence shown here is derived from an EMBL/GenBank/DDBJ whole genome shotgun (WGS) entry which is preliminary data.</text>
</comment>